<accession>A0A382U1S0</accession>
<evidence type="ECO:0000313" key="2">
    <source>
        <dbReference type="EMBL" id="SVD27927.1"/>
    </source>
</evidence>
<name>A0A382U1S0_9ZZZZ</name>
<dbReference type="AlphaFoldDB" id="A0A382U1S0"/>
<organism evidence="2">
    <name type="scientific">marine metagenome</name>
    <dbReference type="NCBI Taxonomy" id="408172"/>
    <lineage>
        <taxon>unclassified sequences</taxon>
        <taxon>metagenomes</taxon>
        <taxon>ecological metagenomes</taxon>
    </lineage>
</organism>
<reference evidence="2" key="1">
    <citation type="submission" date="2018-05" db="EMBL/GenBank/DDBJ databases">
        <authorList>
            <person name="Lanie J.A."/>
            <person name="Ng W.-L."/>
            <person name="Kazmierczak K.M."/>
            <person name="Andrzejewski T.M."/>
            <person name="Davidsen T.M."/>
            <person name="Wayne K.J."/>
            <person name="Tettelin H."/>
            <person name="Glass J.I."/>
            <person name="Rusch D."/>
            <person name="Podicherti R."/>
            <person name="Tsui H.-C.T."/>
            <person name="Winkler M.E."/>
        </authorList>
    </citation>
    <scope>NUCLEOTIDE SEQUENCE</scope>
</reference>
<feature type="domain" description="HIT" evidence="1">
    <location>
        <begin position="16"/>
        <end position="119"/>
    </location>
</feature>
<evidence type="ECO:0000259" key="1">
    <source>
        <dbReference type="PROSITE" id="PS51084"/>
    </source>
</evidence>
<dbReference type="InterPro" id="IPR001310">
    <property type="entry name" value="Histidine_triad_HIT"/>
</dbReference>
<proteinExistence type="predicted"/>
<dbReference type="SUPFAM" id="SSF54197">
    <property type="entry name" value="HIT-like"/>
    <property type="match status" value="1"/>
</dbReference>
<sequence>MNQSQFPESHTESECAFCKIIAGRAPAIVEYEDEELIVIRNQLRWVPLMLLVIPKEHMSQNEMWESQVIVRVARIGVEMGSAYSPNGYRLLSNFGRQAMQSQSHAHLHVLGGRSLGAYV</sequence>
<dbReference type="PROSITE" id="PS51084">
    <property type="entry name" value="HIT_2"/>
    <property type="match status" value="1"/>
</dbReference>
<protein>
    <recommendedName>
        <fullName evidence="1">HIT domain-containing protein</fullName>
    </recommendedName>
</protein>
<dbReference type="PRINTS" id="PR00332">
    <property type="entry name" value="HISTRIAD"/>
</dbReference>
<dbReference type="EMBL" id="UINC01140650">
    <property type="protein sequence ID" value="SVD27927.1"/>
    <property type="molecule type" value="Genomic_DNA"/>
</dbReference>
<dbReference type="InterPro" id="IPR011146">
    <property type="entry name" value="HIT-like"/>
</dbReference>
<gene>
    <name evidence="2" type="ORF">METZ01_LOCUS380781</name>
</gene>
<dbReference type="GO" id="GO:0003824">
    <property type="term" value="F:catalytic activity"/>
    <property type="evidence" value="ECO:0007669"/>
    <property type="project" value="InterPro"/>
</dbReference>
<dbReference type="InterPro" id="IPR036265">
    <property type="entry name" value="HIT-like_sf"/>
</dbReference>
<dbReference type="Gene3D" id="3.30.428.10">
    <property type="entry name" value="HIT-like"/>
    <property type="match status" value="1"/>
</dbReference>
<dbReference type="PANTHER" id="PTHR23089">
    <property type="entry name" value="HISTIDINE TRIAD HIT PROTEIN"/>
    <property type="match status" value="1"/>
</dbReference>
<dbReference type="Pfam" id="PF01230">
    <property type="entry name" value="HIT"/>
    <property type="match status" value="1"/>
</dbReference>